<comment type="caution">
    <text evidence="1">The sequence shown here is derived from an EMBL/GenBank/DDBJ whole genome shotgun (WGS) entry which is preliminary data.</text>
</comment>
<protein>
    <submittedName>
        <fullName evidence="1">Uncharacterized protein</fullName>
    </submittedName>
</protein>
<dbReference type="Proteomes" id="UP001075354">
    <property type="component" value="Chromosome 2"/>
</dbReference>
<organism evidence="1 2">
    <name type="scientific">Megalurothrips usitatus</name>
    <name type="common">bean blossom thrips</name>
    <dbReference type="NCBI Taxonomy" id="439358"/>
    <lineage>
        <taxon>Eukaryota</taxon>
        <taxon>Metazoa</taxon>
        <taxon>Ecdysozoa</taxon>
        <taxon>Arthropoda</taxon>
        <taxon>Hexapoda</taxon>
        <taxon>Insecta</taxon>
        <taxon>Pterygota</taxon>
        <taxon>Neoptera</taxon>
        <taxon>Paraneoptera</taxon>
        <taxon>Thysanoptera</taxon>
        <taxon>Terebrantia</taxon>
        <taxon>Thripoidea</taxon>
        <taxon>Thripidae</taxon>
        <taxon>Megalurothrips</taxon>
    </lineage>
</organism>
<keyword evidence="2" id="KW-1185">Reference proteome</keyword>
<evidence type="ECO:0000313" key="2">
    <source>
        <dbReference type="Proteomes" id="UP001075354"/>
    </source>
</evidence>
<dbReference type="EMBL" id="JAPTSV010000002">
    <property type="protein sequence ID" value="KAJ1530212.1"/>
    <property type="molecule type" value="Genomic_DNA"/>
</dbReference>
<reference evidence="1" key="1">
    <citation type="submission" date="2022-12" db="EMBL/GenBank/DDBJ databases">
        <title>Chromosome-level genome assembly of the bean flower thrips Megalurothrips usitatus.</title>
        <authorList>
            <person name="Ma L."/>
            <person name="Liu Q."/>
            <person name="Li H."/>
            <person name="Cai W."/>
        </authorList>
    </citation>
    <scope>NUCLEOTIDE SEQUENCE</scope>
    <source>
        <strain evidence="1">Cailab_2022a</strain>
    </source>
</reference>
<accession>A0AAV7XYE0</accession>
<sequence>MHCCLENSEAVHFLICTFHAACWKIFRYQLWFISFFIHELCKCPSCPVFAASNTILIRSSAINQPSPFPSSAINKLLPSCGHPFYFYNLSKAMLLSILSCSDRALT</sequence>
<gene>
    <name evidence="1" type="ORF">ONE63_005139</name>
</gene>
<evidence type="ECO:0000313" key="1">
    <source>
        <dbReference type="EMBL" id="KAJ1530212.1"/>
    </source>
</evidence>
<name>A0AAV7XYE0_9NEOP</name>
<proteinExistence type="predicted"/>
<dbReference type="AlphaFoldDB" id="A0AAV7XYE0"/>